<sequence length="192" mass="21945">MKKVFLGILMAAAMISCEKTTQAKDFKTAYIDTNKLLEESTEAKDLKAKYEGIAQEKGSRLKVEVDRLKAEQSSFAGNAQKNGQAWAQQKYGELQQRQQEIQYAEQMISQQIQGEHGVEMDSLVSRYRKIIKEYGKEKGYDYVYGTGESATVLYAKDQYDITKEIVKLVNDKYKSEGKKEEKPAAKKEEKKK</sequence>
<dbReference type="Gene3D" id="3.30.910.20">
    <property type="entry name" value="Skp domain"/>
    <property type="match status" value="1"/>
</dbReference>
<keyword evidence="5" id="KW-1185">Reference proteome</keyword>
<dbReference type="AlphaFoldDB" id="A0A4Q1KCZ7"/>
<comment type="caution">
    <text evidence="4">The sequence shown here is derived from an EMBL/GenBank/DDBJ whole genome shotgun (WGS) entry which is preliminary data.</text>
</comment>
<evidence type="ECO:0000256" key="2">
    <source>
        <dbReference type="ARBA" id="ARBA00022729"/>
    </source>
</evidence>
<proteinExistence type="inferred from homology"/>
<organism evidence="4 5">
    <name type="scientific">Flavobacterium stagni</name>
    <dbReference type="NCBI Taxonomy" id="2506421"/>
    <lineage>
        <taxon>Bacteria</taxon>
        <taxon>Pseudomonadati</taxon>
        <taxon>Bacteroidota</taxon>
        <taxon>Flavobacteriia</taxon>
        <taxon>Flavobacteriales</taxon>
        <taxon>Flavobacteriaceae</taxon>
        <taxon>Flavobacterium</taxon>
    </lineage>
</organism>
<dbReference type="GO" id="GO:0050821">
    <property type="term" value="P:protein stabilization"/>
    <property type="evidence" value="ECO:0007669"/>
    <property type="project" value="TreeGrafter"/>
</dbReference>
<dbReference type="GO" id="GO:0051082">
    <property type="term" value="F:unfolded protein binding"/>
    <property type="evidence" value="ECO:0007669"/>
    <property type="project" value="InterPro"/>
</dbReference>
<evidence type="ECO:0000313" key="4">
    <source>
        <dbReference type="EMBL" id="RXR24314.1"/>
    </source>
</evidence>
<evidence type="ECO:0000256" key="3">
    <source>
        <dbReference type="SAM" id="MobiDB-lite"/>
    </source>
</evidence>
<name>A0A4Q1KCZ7_9FLAO</name>
<feature type="region of interest" description="Disordered" evidence="3">
    <location>
        <begin position="172"/>
        <end position="192"/>
    </location>
</feature>
<dbReference type="RefSeq" id="WP_129460291.1">
    <property type="nucleotide sequence ID" value="NZ_SBKN01000001.1"/>
</dbReference>
<dbReference type="InterPro" id="IPR005632">
    <property type="entry name" value="Chaperone_Skp"/>
</dbReference>
<gene>
    <name evidence="4" type="ORF">EQG61_02405</name>
</gene>
<accession>A0A4Q1KCZ7</accession>
<comment type="similarity">
    <text evidence="1">Belongs to the Skp family.</text>
</comment>
<dbReference type="Proteomes" id="UP000289857">
    <property type="component" value="Unassembled WGS sequence"/>
</dbReference>
<dbReference type="GO" id="GO:0005829">
    <property type="term" value="C:cytosol"/>
    <property type="evidence" value="ECO:0007669"/>
    <property type="project" value="TreeGrafter"/>
</dbReference>
<reference evidence="5" key="1">
    <citation type="submission" date="2019-01" db="EMBL/GenBank/DDBJ databases">
        <title>Cytophagaceae bacterium strain CAR-16.</title>
        <authorList>
            <person name="Chen W.-M."/>
        </authorList>
    </citation>
    <scope>NUCLEOTIDE SEQUENCE [LARGE SCALE GENOMIC DNA]</scope>
    <source>
        <strain evidence="5">WWJ-16</strain>
    </source>
</reference>
<dbReference type="EMBL" id="SBKN01000001">
    <property type="protein sequence ID" value="RXR24314.1"/>
    <property type="molecule type" value="Genomic_DNA"/>
</dbReference>
<evidence type="ECO:0000256" key="1">
    <source>
        <dbReference type="ARBA" id="ARBA00009091"/>
    </source>
</evidence>
<dbReference type="SMART" id="SM00935">
    <property type="entry name" value="OmpH"/>
    <property type="match status" value="1"/>
</dbReference>
<protein>
    <submittedName>
        <fullName evidence="4">OmpH family outer membrane protein</fullName>
    </submittedName>
</protein>
<dbReference type="PANTHER" id="PTHR35089:SF1">
    <property type="entry name" value="CHAPERONE PROTEIN SKP"/>
    <property type="match status" value="1"/>
</dbReference>
<dbReference type="Pfam" id="PF03938">
    <property type="entry name" value="OmpH"/>
    <property type="match status" value="1"/>
</dbReference>
<dbReference type="PANTHER" id="PTHR35089">
    <property type="entry name" value="CHAPERONE PROTEIN SKP"/>
    <property type="match status" value="1"/>
</dbReference>
<evidence type="ECO:0000313" key="5">
    <source>
        <dbReference type="Proteomes" id="UP000289857"/>
    </source>
</evidence>
<dbReference type="OrthoDB" id="1145062at2"/>
<dbReference type="PROSITE" id="PS51257">
    <property type="entry name" value="PROKAR_LIPOPROTEIN"/>
    <property type="match status" value="1"/>
</dbReference>
<dbReference type="InterPro" id="IPR024930">
    <property type="entry name" value="Skp_dom_sf"/>
</dbReference>
<dbReference type="SUPFAM" id="SSF111384">
    <property type="entry name" value="OmpH-like"/>
    <property type="match status" value="1"/>
</dbReference>
<keyword evidence="2" id="KW-0732">Signal</keyword>